<evidence type="ECO:0000313" key="3">
    <source>
        <dbReference type="Proteomes" id="UP000694892"/>
    </source>
</evidence>
<dbReference type="Proteomes" id="UP000694892">
    <property type="component" value="Chromosome 4L"/>
</dbReference>
<proteinExistence type="predicted"/>
<keyword evidence="1" id="KW-0812">Transmembrane</keyword>
<evidence type="ECO:0000313" key="2">
    <source>
        <dbReference type="EMBL" id="OCT83944.1"/>
    </source>
</evidence>
<keyword evidence="1" id="KW-0472">Membrane</keyword>
<name>A0A974HMW5_XENLA</name>
<protein>
    <submittedName>
        <fullName evidence="2">Uncharacterized protein</fullName>
    </submittedName>
</protein>
<organism evidence="2 3">
    <name type="scientific">Xenopus laevis</name>
    <name type="common">African clawed frog</name>
    <dbReference type="NCBI Taxonomy" id="8355"/>
    <lineage>
        <taxon>Eukaryota</taxon>
        <taxon>Metazoa</taxon>
        <taxon>Chordata</taxon>
        <taxon>Craniata</taxon>
        <taxon>Vertebrata</taxon>
        <taxon>Euteleostomi</taxon>
        <taxon>Amphibia</taxon>
        <taxon>Batrachia</taxon>
        <taxon>Anura</taxon>
        <taxon>Pipoidea</taxon>
        <taxon>Pipidae</taxon>
        <taxon>Xenopodinae</taxon>
        <taxon>Xenopus</taxon>
        <taxon>Xenopus</taxon>
    </lineage>
</organism>
<dbReference type="AlphaFoldDB" id="A0A974HMW5"/>
<sequence>MSFLRTVRTHELTIAALKFAFQIERIQFEFYWISYILTYRFPHLYCYDFTIICDMFIVSFILSSNQLVQTVVYQCTFETDPFFK</sequence>
<keyword evidence="1" id="KW-1133">Transmembrane helix</keyword>
<feature type="transmembrane region" description="Helical" evidence="1">
    <location>
        <begin position="44"/>
        <end position="62"/>
    </location>
</feature>
<evidence type="ECO:0000256" key="1">
    <source>
        <dbReference type="SAM" id="Phobius"/>
    </source>
</evidence>
<accession>A0A974HMW5</accession>
<reference evidence="3" key="1">
    <citation type="journal article" date="2016" name="Nature">
        <title>Genome evolution in the allotetraploid frog Xenopus laevis.</title>
        <authorList>
            <person name="Session A.M."/>
            <person name="Uno Y."/>
            <person name="Kwon T."/>
            <person name="Chapman J.A."/>
            <person name="Toyoda A."/>
            <person name="Takahashi S."/>
            <person name="Fukui A."/>
            <person name="Hikosaka A."/>
            <person name="Suzuki A."/>
            <person name="Kondo M."/>
            <person name="van Heeringen S.J."/>
            <person name="Quigley I."/>
            <person name="Heinz S."/>
            <person name="Ogino H."/>
            <person name="Ochi H."/>
            <person name="Hellsten U."/>
            <person name="Lyons J.B."/>
            <person name="Simakov O."/>
            <person name="Putnam N."/>
            <person name="Stites J."/>
            <person name="Kuroki Y."/>
            <person name="Tanaka T."/>
            <person name="Michiue T."/>
            <person name="Watanabe M."/>
            <person name="Bogdanovic O."/>
            <person name="Lister R."/>
            <person name="Georgiou G."/>
            <person name="Paranjpe S.S."/>
            <person name="van Kruijsbergen I."/>
            <person name="Shu S."/>
            <person name="Carlson J."/>
            <person name="Kinoshita T."/>
            <person name="Ohta Y."/>
            <person name="Mawaribuchi S."/>
            <person name="Jenkins J."/>
            <person name="Grimwood J."/>
            <person name="Schmutz J."/>
            <person name="Mitros T."/>
            <person name="Mozaffari S.V."/>
            <person name="Suzuki Y."/>
            <person name="Haramoto Y."/>
            <person name="Yamamoto T.S."/>
            <person name="Takagi C."/>
            <person name="Heald R."/>
            <person name="Miller K."/>
            <person name="Haudenschild C."/>
            <person name="Kitzman J."/>
            <person name="Nakayama T."/>
            <person name="Izutsu Y."/>
            <person name="Robert J."/>
            <person name="Fortriede J."/>
            <person name="Burns K."/>
            <person name="Lotay V."/>
            <person name="Karimi K."/>
            <person name="Yasuoka Y."/>
            <person name="Dichmann D.S."/>
            <person name="Flajnik M.F."/>
            <person name="Houston D.W."/>
            <person name="Shendure J."/>
            <person name="DuPasquier L."/>
            <person name="Vize P.D."/>
            <person name="Zorn A.M."/>
            <person name="Ito M."/>
            <person name="Marcotte E.M."/>
            <person name="Wallingford J.B."/>
            <person name="Ito Y."/>
            <person name="Asashima M."/>
            <person name="Ueno N."/>
            <person name="Matsuda Y."/>
            <person name="Veenstra G.J."/>
            <person name="Fujiyama A."/>
            <person name="Harland R.M."/>
            <person name="Taira M."/>
            <person name="Rokhsar D.S."/>
        </authorList>
    </citation>
    <scope>NUCLEOTIDE SEQUENCE [LARGE SCALE GENOMIC DNA]</scope>
    <source>
        <strain evidence="3">J</strain>
    </source>
</reference>
<gene>
    <name evidence="2" type="ORF">XELAEV_18022082mg</name>
</gene>
<dbReference type="EMBL" id="CM004472">
    <property type="protein sequence ID" value="OCT83944.1"/>
    <property type="molecule type" value="Genomic_DNA"/>
</dbReference>